<protein>
    <submittedName>
        <fullName evidence="2">Uncharacterized protein</fullName>
    </submittedName>
</protein>
<sequence length="74" mass="7640">MSAKTSHSNNRLGTRRASSSSVPTSIARIAHDLCRSSIAGPARNAAADSAIIRLHGGVAKHCARGAHPHGAHHD</sequence>
<feature type="region of interest" description="Disordered" evidence="1">
    <location>
        <begin position="1"/>
        <end position="24"/>
    </location>
</feature>
<reference evidence="2 3" key="1">
    <citation type="submission" date="2021-08" db="EMBL/GenBank/DDBJ databases">
        <title>Draft Genome Sequence of Phanerochaete sordida strain YK-624.</title>
        <authorList>
            <person name="Mori T."/>
            <person name="Dohra H."/>
            <person name="Suzuki T."/>
            <person name="Kawagishi H."/>
            <person name="Hirai H."/>
        </authorList>
    </citation>
    <scope>NUCLEOTIDE SEQUENCE [LARGE SCALE GENOMIC DNA]</scope>
    <source>
        <strain evidence="2 3">YK-624</strain>
    </source>
</reference>
<evidence type="ECO:0000256" key="1">
    <source>
        <dbReference type="SAM" id="MobiDB-lite"/>
    </source>
</evidence>
<name>A0A9P3GLD8_9APHY</name>
<evidence type="ECO:0000313" key="3">
    <source>
        <dbReference type="Proteomes" id="UP000703269"/>
    </source>
</evidence>
<evidence type="ECO:0000313" key="2">
    <source>
        <dbReference type="EMBL" id="GJE97612.1"/>
    </source>
</evidence>
<gene>
    <name evidence="2" type="ORF">PsYK624_138330</name>
</gene>
<dbReference type="EMBL" id="BPQB01000074">
    <property type="protein sequence ID" value="GJE97612.1"/>
    <property type="molecule type" value="Genomic_DNA"/>
</dbReference>
<keyword evidence="3" id="KW-1185">Reference proteome</keyword>
<accession>A0A9P3GLD8</accession>
<dbReference type="AlphaFoldDB" id="A0A9P3GLD8"/>
<comment type="caution">
    <text evidence="2">The sequence shown here is derived from an EMBL/GenBank/DDBJ whole genome shotgun (WGS) entry which is preliminary data.</text>
</comment>
<dbReference type="Proteomes" id="UP000703269">
    <property type="component" value="Unassembled WGS sequence"/>
</dbReference>
<organism evidence="2 3">
    <name type="scientific">Phanerochaete sordida</name>
    <dbReference type="NCBI Taxonomy" id="48140"/>
    <lineage>
        <taxon>Eukaryota</taxon>
        <taxon>Fungi</taxon>
        <taxon>Dikarya</taxon>
        <taxon>Basidiomycota</taxon>
        <taxon>Agaricomycotina</taxon>
        <taxon>Agaricomycetes</taxon>
        <taxon>Polyporales</taxon>
        <taxon>Phanerochaetaceae</taxon>
        <taxon>Phanerochaete</taxon>
    </lineage>
</organism>
<proteinExistence type="predicted"/>